<evidence type="ECO:0000313" key="1">
    <source>
        <dbReference type="EMBL" id="EGG20080.1"/>
    </source>
</evidence>
<dbReference type="InterPro" id="IPR046345">
    <property type="entry name" value="TraB_PrgY-like"/>
</dbReference>
<dbReference type="Proteomes" id="UP000007797">
    <property type="component" value="Unassembled WGS sequence"/>
</dbReference>
<evidence type="ECO:0008006" key="3">
    <source>
        <dbReference type="Google" id="ProtNLM"/>
    </source>
</evidence>
<sequence>MLKNIITSHTSKLTVLNYCKRFSINSYTTTSTTSTTLSTNVNDDPIFYFRHPRLNKEIFIIGTSHVSKRSAYQVKNFIADTQPSTVVLELCQSRYDKLKAEQNVKNIQPYQQQQQQSMGTLLQQILKMLSSGRMDPGQLFQMVLSNFYNQFRLMGIIPGLEFKFAINEADRIGANIVLGDSPVNQTMSYMASALLEELLPVLTNAIPGFNFNSMMNNMGGMFGGNKLPPNMMNNNNSSSSKASMEDLKKLSEMLMPLATVLSKPTISEEELEYEFKKVMTNSNLRQTRHILNTSFPKLSNALFHSREESITKYA</sequence>
<protein>
    <recommendedName>
        <fullName evidence="3">TraB family protein</fullName>
    </recommendedName>
</protein>
<dbReference type="AlphaFoldDB" id="F4PVR6"/>
<keyword evidence="2" id="KW-1185">Reference proteome</keyword>
<dbReference type="PANTHER" id="PTHR21530">
    <property type="entry name" value="PHEROMONE SHUTDOWN PROTEIN"/>
    <property type="match status" value="1"/>
</dbReference>
<dbReference type="PANTHER" id="PTHR21530:SF7">
    <property type="entry name" value="TRAB DOMAIN-CONTAINING PROTEIN"/>
    <property type="match status" value="1"/>
</dbReference>
<dbReference type="CDD" id="cd14726">
    <property type="entry name" value="TraB_PrgY-like"/>
    <property type="match status" value="1"/>
</dbReference>
<accession>F4PVR6</accession>
<dbReference type="KEGG" id="dfa:DFA_07197"/>
<dbReference type="InterPro" id="IPR002816">
    <property type="entry name" value="TraB/PrgY/GumN_fam"/>
</dbReference>
<dbReference type="GeneID" id="14872304"/>
<dbReference type="RefSeq" id="XP_004367063.1">
    <property type="nucleotide sequence ID" value="XM_004367006.1"/>
</dbReference>
<evidence type="ECO:0000313" key="2">
    <source>
        <dbReference type="Proteomes" id="UP000007797"/>
    </source>
</evidence>
<reference evidence="2" key="1">
    <citation type="journal article" date="2011" name="Genome Res.">
        <title>Phylogeny-wide analysis of social amoeba genomes highlights ancient origins for complex intercellular communication.</title>
        <authorList>
            <person name="Heidel A.J."/>
            <person name="Lawal H.M."/>
            <person name="Felder M."/>
            <person name="Schilde C."/>
            <person name="Helps N.R."/>
            <person name="Tunggal B."/>
            <person name="Rivero F."/>
            <person name="John U."/>
            <person name="Schleicher M."/>
            <person name="Eichinger L."/>
            <person name="Platzer M."/>
            <person name="Noegel A.A."/>
            <person name="Schaap P."/>
            <person name="Gloeckner G."/>
        </authorList>
    </citation>
    <scope>NUCLEOTIDE SEQUENCE [LARGE SCALE GENOMIC DNA]</scope>
    <source>
        <strain evidence="2">SH3</strain>
    </source>
</reference>
<dbReference type="Pfam" id="PF01963">
    <property type="entry name" value="TraB_PrgY_gumN"/>
    <property type="match status" value="1"/>
</dbReference>
<gene>
    <name evidence="1" type="ORF">DFA_07197</name>
</gene>
<organism evidence="1 2">
    <name type="scientific">Cavenderia fasciculata</name>
    <name type="common">Slime mold</name>
    <name type="synonym">Dictyostelium fasciculatum</name>
    <dbReference type="NCBI Taxonomy" id="261658"/>
    <lineage>
        <taxon>Eukaryota</taxon>
        <taxon>Amoebozoa</taxon>
        <taxon>Evosea</taxon>
        <taxon>Eumycetozoa</taxon>
        <taxon>Dictyostelia</taxon>
        <taxon>Acytosteliales</taxon>
        <taxon>Cavenderiaceae</taxon>
        <taxon>Cavenderia</taxon>
    </lineage>
</organism>
<dbReference type="OrthoDB" id="48306at2759"/>
<name>F4PVR6_CACFS</name>
<proteinExistence type="predicted"/>
<dbReference type="EMBL" id="GL883013">
    <property type="protein sequence ID" value="EGG20080.1"/>
    <property type="molecule type" value="Genomic_DNA"/>
</dbReference>